<proteinExistence type="predicted"/>
<protein>
    <recommendedName>
        <fullName evidence="4">Solute-binding protein family 3/N-terminal domain-containing protein</fullName>
    </recommendedName>
</protein>
<keyword evidence="1" id="KW-0732">Signal</keyword>
<dbReference type="EMBL" id="JAFKCS010000025">
    <property type="protein sequence ID" value="MBN7821913.1"/>
    <property type="molecule type" value="Genomic_DNA"/>
</dbReference>
<gene>
    <name evidence="2" type="ORF">J0A65_18750</name>
</gene>
<comment type="caution">
    <text evidence="2">The sequence shown here is derived from an EMBL/GenBank/DDBJ whole genome shotgun (WGS) entry which is preliminary data.</text>
</comment>
<dbReference type="Proteomes" id="UP000663992">
    <property type="component" value="Unassembled WGS sequence"/>
</dbReference>
<name>A0ABS3CXT4_9ALTE</name>
<evidence type="ECO:0000313" key="2">
    <source>
        <dbReference type="EMBL" id="MBN7821913.1"/>
    </source>
</evidence>
<dbReference type="SUPFAM" id="SSF53850">
    <property type="entry name" value="Periplasmic binding protein-like II"/>
    <property type="match status" value="1"/>
</dbReference>
<reference evidence="2 3" key="1">
    <citation type="submission" date="2021-03" db="EMBL/GenBank/DDBJ databases">
        <title>novel species isolated from a fishpond in China.</title>
        <authorList>
            <person name="Lu H."/>
            <person name="Cai Z."/>
        </authorList>
    </citation>
    <scope>NUCLEOTIDE SEQUENCE [LARGE SCALE GENOMIC DNA]</scope>
    <source>
        <strain evidence="2 3">Y57</strain>
    </source>
</reference>
<sequence>MGTSFKPAFLCLWLGAYSLTTGAAPARPSLLISTIEHPQISLIENDLRMAYDRLGITVQFTQVAGEREFMVGNRGEVDGIAAKFSLVEQQLPEMLKVNVPLMNVEVYLVCAADTVCQQPILDDPKQTVALLGGENAMSFALRHRKAQRLELVSHEQILKLLEIKRIKYAVVALSYENIQMIDSGGIQISLPAVYSDMVFHYLHRRYVDLIPSVERELGKVVRDSQSNRADMH</sequence>
<accession>A0ABS3CXT4</accession>
<feature type="signal peptide" evidence="1">
    <location>
        <begin position="1"/>
        <end position="23"/>
    </location>
</feature>
<evidence type="ECO:0008006" key="4">
    <source>
        <dbReference type="Google" id="ProtNLM"/>
    </source>
</evidence>
<evidence type="ECO:0000313" key="3">
    <source>
        <dbReference type="Proteomes" id="UP000663992"/>
    </source>
</evidence>
<feature type="chain" id="PRO_5045088212" description="Solute-binding protein family 3/N-terminal domain-containing protein" evidence="1">
    <location>
        <begin position="24"/>
        <end position="232"/>
    </location>
</feature>
<evidence type="ECO:0000256" key="1">
    <source>
        <dbReference type="SAM" id="SignalP"/>
    </source>
</evidence>
<organism evidence="2 3">
    <name type="scientific">Bowmanella yangjiangensis</name>
    <dbReference type="NCBI Taxonomy" id="2811230"/>
    <lineage>
        <taxon>Bacteria</taxon>
        <taxon>Pseudomonadati</taxon>
        <taxon>Pseudomonadota</taxon>
        <taxon>Gammaproteobacteria</taxon>
        <taxon>Alteromonadales</taxon>
        <taxon>Alteromonadaceae</taxon>
        <taxon>Bowmanella</taxon>
    </lineage>
</organism>
<dbReference type="RefSeq" id="WP_206595868.1">
    <property type="nucleotide sequence ID" value="NZ_JAFKCS010000025.1"/>
</dbReference>
<keyword evidence="3" id="KW-1185">Reference proteome</keyword>